<protein>
    <submittedName>
        <fullName evidence="1">Uncharacterized protein</fullName>
    </submittedName>
</protein>
<gene>
    <name evidence="1" type="ORF">DCAR_0626579</name>
</gene>
<reference evidence="1" key="2">
    <citation type="submission" date="2022-03" db="EMBL/GenBank/DDBJ databases">
        <title>Draft title - Genomic analysis of global carrot germplasm unveils the trajectory of domestication and the origin of high carotenoid orange carrot.</title>
        <authorList>
            <person name="Iorizzo M."/>
            <person name="Ellison S."/>
            <person name="Senalik D."/>
            <person name="Macko-Podgorni A."/>
            <person name="Grzebelus D."/>
            <person name="Bostan H."/>
            <person name="Rolling W."/>
            <person name="Curaba J."/>
            <person name="Simon P."/>
        </authorList>
    </citation>
    <scope>NUCLEOTIDE SEQUENCE</scope>
    <source>
        <tissue evidence="1">Leaf</tissue>
    </source>
</reference>
<accession>A0AAF0XG48</accession>
<keyword evidence="2" id="KW-1185">Reference proteome</keyword>
<name>A0AAF0XG48_DAUCS</name>
<proteinExistence type="predicted"/>
<evidence type="ECO:0000313" key="2">
    <source>
        <dbReference type="Proteomes" id="UP000077755"/>
    </source>
</evidence>
<evidence type="ECO:0000313" key="1">
    <source>
        <dbReference type="EMBL" id="WOH07150.1"/>
    </source>
</evidence>
<dbReference type="EMBL" id="CP093348">
    <property type="protein sequence ID" value="WOH07150.1"/>
    <property type="molecule type" value="Genomic_DNA"/>
</dbReference>
<dbReference type="Proteomes" id="UP000077755">
    <property type="component" value="Chromosome 6"/>
</dbReference>
<reference evidence="1" key="1">
    <citation type="journal article" date="2016" name="Nat. Genet.">
        <title>A high-quality carrot genome assembly provides new insights into carotenoid accumulation and asterid genome evolution.</title>
        <authorList>
            <person name="Iorizzo M."/>
            <person name="Ellison S."/>
            <person name="Senalik D."/>
            <person name="Zeng P."/>
            <person name="Satapoomin P."/>
            <person name="Huang J."/>
            <person name="Bowman M."/>
            <person name="Iovene M."/>
            <person name="Sanseverino W."/>
            <person name="Cavagnaro P."/>
            <person name="Yildiz M."/>
            <person name="Macko-Podgorni A."/>
            <person name="Moranska E."/>
            <person name="Grzebelus E."/>
            <person name="Grzebelus D."/>
            <person name="Ashrafi H."/>
            <person name="Zheng Z."/>
            <person name="Cheng S."/>
            <person name="Spooner D."/>
            <person name="Van Deynze A."/>
            <person name="Simon P."/>
        </authorList>
    </citation>
    <scope>NUCLEOTIDE SEQUENCE</scope>
    <source>
        <tissue evidence="1">Leaf</tissue>
    </source>
</reference>
<dbReference type="AlphaFoldDB" id="A0AAF0XG48"/>
<sequence>MTSTWAARYSRSFFGMKSGMTAADGGRLSKNGYKGSKSWTNIYMVRGLIMMVMGVGIHTASHHLVHCPGINVSKKKRQTFPELELSGDDMLSGKKYGVCRKLGRFNYSIGEHSNASSPSPYQVINITE</sequence>
<organism evidence="1 2">
    <name type="scientific">Daucus carota subsp. sativus</name>
    <name type="common">Carrot</name>
    <dbReference type="NCBI Taxonomy" id="79200"/>
    <lineage>
        <taxon>Eukaryota</taxon>
        <taxon>Viridiplantae</taxon>
        <taxon>Streptophyta</taxon>
        <taxon>Embryophyta</taxon>
        <taxon>Tracheophyta</taxon>
        <taxon>Spermatophyta</taxon>
        <taxon>Magnoliopsida</taxon>
        <taxon>eudicotyledons</taxon>
        <taxon>Gunneridae</taxon>
        <taxon>Pentapetalae</taxon>
        <taxon>asterids</taxon>
        <taxon>campanulids</taxon>
        <taxon>Apiales</taxon>
        <taxon>Apiaceae</taxon>
        <taxon>Apioideae</taxon>
        <taxon>Scandiceae</taxon>
        <taxon>Daucinae</taxon>
        <taxon>Daucus</taxon>
        <taxon>Daucus sect. Daucus</taxon>
    </lineage>
</organism>